<dbReference type="PANTHER" id="PTHR47784:SF10">
    <property type="entry name" value="TRANSCRIPTION FACTOR, PUTATIVE (AFU_ORTHOLOGUE AFUA_6G14150)-RELATED"/>
    <property type="match status" value="1"/>
</dbReference>
<dbReference type="SUPFAM" id="SSF57701">
    <property type="entry name" value="Zn2/Cys6 DNA-binding domain"/>
    <property type="match status" value="1"/>
</dbReference>
<evidence type="ECO:0000313" key="8">
    <source>
        <dbReference type="Proteomes" id="UP001146351"/>
    </source>
</evidence>
<reference evidence="7" key="2">
    <citation type="journal article" date="2023" name="IMA Fungus">
        <title>Comparative genomic study of the Penicillium genus elucidates a diverse pangenome and 15 lateral gene transfer events.</title>
        <authorList>
            <person name="Petersen C."/>
            <person name="Sorensen T."/>
            <person name="Nielsen M.R."/>
            <person name="Sondergaard T.E."/>
            <person name="Sorensen J.L."/>
            <person name="Fitzpatrick D.A."/>
            <person name="Frisvad J.C."/>
            <person name="Nielsen K.L."/>
        </authorList>
    </citation>
    <scope>NUCLEOTIDE SEQUENCE</scope>
    <source>
        <strain evidence="7">IBT 21917</strain>
    </source>
</reference>
<feature type="compositionally biased region" description="Basic and acidic residues" evidence="5">
    <location>
        <begin position="82"/>
        <end position="100"/>
    </location>
</feature>
<dbReference type="PROSITE" id="PS00463">
    <property type="entry name" value="ZN2_CY6_FUNGAL_1"/>
    <property type="match status" value="1"/>
</dbReference>
<keyword evidence="3" id="KW-0804">Transcription</keyword>
<keyword evidence="1" id="KW-0805">Transcription regulation</keyword>
<dbReference type="PROSITE" id="PS50048">
    <property type="entry name" value="ZN2_CY6_FUNGAL_2"/>
    <property type="match status" value="1"/>
</dbReference>
<keyword evidence="8" id="KW-1185">Reference proteome</keyword>
<name>A0A9W9HT40_9EURO</name>
<evidence type="ECO:0000256" key="3">
    <source>
        <dbReference type="ARBA" id="ARBA00023163"/>
    </source>
</evidence>
<dbReference type="InterPro" id="IPR053157">
    <property type="entry name" value="Sterol_Uptake_Regulator"/>
</dbReference>
<proteinExistence type="predicted"/>
<keyword evidence="4" id="KW-0539">Nucleus</keyword>
<dbReference type="CDD" id="cd00067">
    <property type="entry name" value="GAL4"/>
    <property type="match status" value="1"/>
</dbReference>
<dbReference type="AlphaFoldDB" id="A0A9W9HT40"/>
<dbReference type="SMART" id="SM00066">
    <property type="entry name" value="GAL4"/>
    <property type="match status" value="1"/>
</dbReference>
<comment type="caution">
    <text evidence="7">The sequence shown here is derived from an EMBL/GenBank/DDBJ whole genome shotgun (WGS) entry which is preliminary data.</text>
</comment>
<sequence length="410" mass="46054">MASRAISKPSGGREKAPPRRSHKKSRNGCDQCKERRVKCDETRPKCDKCTYRLLDCTYLKIPPAPSPPPDGAVTNASSKSTPSEDHAESHDNNEHPSSHLDDVCHKYSIKDMELMHKFSTETYKSLCGDESDMHDWQILIPQQAYTHEFLLQGMLALASLHVSATTTDSHRAMSFLDTALHYNHMSFGPFRHTLDHITPQNCDAVYASSAIMAVLGIAMPYLDSKYRGGQCSMVDTMITAFDLLQGSHSISWITAPWLQATIFSKYGFWEMKTTELDHDTTSAIERLLYLNSLTGKPGEQGHDTTREAIEFLKSCFAKFAHKPHPATILGWLLYASKDFVDRLRSRKPLQLLVFMHWGVLVNELGGHFWWAKGSGKALVAELLSELASSNADPRWGQALQWPEHKIAGHV</sequence>
<dbReference type="InterPro" id="IPR036864">
    <property type="entry name" value="Zn2-C6_fun-type_DNA-bd_sf"/>
</dbReference>
<evidence type="ECO:0000256" key="2">
    <source>
        <dbReference type="ARBA" id="ARBA00023125"/>
    </source>
</evidence>
<evidence type="ECO:0000313" key="7">
    <source>
        <dbReference type="EMBL" id="KAJ5155451.1"/>
    </source>
</evidence>
<organism evidence="7 8">
    <name type="scientific">Penicillium capsulatum</name>
    <dbReference type="NCBI Taxonomy" id="69766"/>
    <lineage>
        <taxon>Eukaryota</taxon>
        <taxon>Fungi</taxon>
        <taxon>Dikarya</taxon>
        <taxon>Ascomycota</taxon>
        <taxon>Pezizomycotina</taxon>
        <taxon>Eurotiomycetes</taxon>
        <taxon>Eurotiomycetidae</taxon>
        <taxon>Eurotiales</taxon>
        <taxon>Aspergillaceae</taxon>
        <taxon>Penicillium</taxon>
    </lineage>
</organism>
<feature type="compositionally biased region" description="Basic and acidic residues" evidence="5">
    <location>
        <begin position="31"/>
        <end position="42"/>
    </location>
</feature>
<dbReference type="Gene3D" id="4.10.240.10">
    <property type="entry name" value="Zn(2)-C6 fungal-type DNA-binding domain"/>
    <property type="match status" value="1"/>
</dbReference>
<evidence type="ECO:0000256" key="1">
    <source>
        <dbReference type="ARBA" id="ARBA00023015"/>
    </source>
</evidence>
<evidence type="ECO:0000256" key="5">
    <source>
        <dbReference type="SAM" id="MobiDB-lite"/>
    </source>
</evidence>
<dbReference type="GO" id="GO:0008270">
    <property type="term" value="F:zinc ion binding"/>
    <property type="evidence" value="ECO:0007669"/>
    <property type="project" value="InterPro"/>
</dbReference>
<dbReference type="Pfam" id="PF00172">
    <property type="entry name" value="Zn_clus"/>
    <property type="match status" value="1"/>
</dbReference>
<feature type="region of interest" description="Disordered" evidence="5">
    <location>
        <begin position="1"/>
        <end position="42"/>
    </location>
</feature>
<gene>
    <name evidence="7" type="ORF">N7492_008254</name>
</gene>
<accession>A0A9W9HT40</accession>
<dbReference type="OrthoDB" id="5295362at2759"/>
<feature type="region of interest" description="Disordered" evidence="5">
    <location>
        <begin position="64"/>
        <end position="100"/>
    </location>
</feature>
<dbReference type="GO" id="GO:0001228">
    <property type="term" value="F:DNA-binding transcription activator activity, RNA polymerase II-specific"/>
    <property type="evidence" value="ECO:0007669"/>
    <property type="project" value="TreeGrafter"/>
</dbReference>
<dbReference type="PANTHER" id="PTHR47784">
    <property type="entry name" value="STEROL UPTAKE CONTROL PROTEIN 2"/>
    <property type="match status" value="1"/>
</dbReference>
<dbReference type="InterPro" id="IPR001138">
    <property type="entry name" value="Zn2Cys6_DnaBD"/>
</dbReference>
<keyword evidence="2" id="KW-0238">DNA-binding</keyword>
<protein>
    <submittedName>
        <fullName evidence="7">C6 transcription factor</fullName>
    </submittedName>
</protein>
<dbReference type="EMBL" id="JAPQKO010000006">
    <property type="protein sequence ID" value="KAJ5155451.1"/>
    <property type="molecule type" value="Genomic_DNA"/>
</dbReference>
<feature type="domain" description="Zn(2)-C6 fungal-type" evidence="6">
    <location>
        <begin position="28"/>
        <end position="58"/>
    </location>
</feature>
<evidence type="ECO:0000259" key="6">
    <source>
        <dbReference type="PROSITE" id="PS50048"/>
    </source>
</evidence>
<dbReference type="GO" id="GO:0003677">
    <property type="term" value="F:DNA binding"/>
    <property type="evidence" value="ECO:0007669"/>
    <property type="project" value="UniProtKB-KW"/>
</dbReference>
<reference evidence="7" key="1">
    <citation type="submission" date="2022-11" db="EMBL/GenBank/DDBJ databases">
        <authorList>
            <person name="Petersen C."/>
        </authorList>
    </citation>
    <scope>NUCLEOTIDE SEQUENCE</scope>
    <source>
        <strain evidence="7">IBT 21917</strain>
    </source>
</reference>
<evidence type="ECO:0000256" key="4">
    <source>
        <dbReference type="ARBA" id="ARBA00023242"/>
    </source>
</evidence>
<dbReference type="Proteomes" id="UP001146351">
    <property type="component" value="Unassembled WGS sequence"/>
</dbReference>